<keyword evidence="1" id="KW-0812">Transmembrane</keyword>
<evidence type="ECO:0000313" key="3">
    <source>
        <dbReference type="Proteomes" id="UP001354989"/>
    </source>
</evidence>
<reference evidence="2 3" key="1">
    <citation type="submission" date="2021-12" db="EMBL/GenBank/DDBJ databases">
        <title>Genome sequencing of bacteria with rrn-lacking chromosome and rrn-plasmid.</title>
        <authorList>
            <person name="Anda M."/>
            <person name="Iwasaki W."/>
        </authorList>
    </citation>
    <scope>NUCLEOTIDE SEQUENCE [LARGE SCALE GENOMIC DNA]</scope>
    <source>
        <strain evidence="2 3">NBRC 101262</strain>
    </source>
</reference>
<evidence type="ECO:0000313" key="2">
    <source>
        <dbReference type="EMBL" id="BDC98906.1"/>
    </source>
</evidence>
<organism evidence="2 3">
    <name type="scientific">Persicobacter psychrovividus</name>
    <dbReference type="NCBI Taxonomy" id="387638"/>
    <lineage>
        <taxon>Bacteria</taxon>
        <taxon>Pseudomonadati</taxon>
        <taxon>Bacteroidota</taxon>
        <taxon>Cytophagia</taxon>
        <taxon>Cytophagales</taxon>
        <taxon>Persicobacteraceae</taxon>
        <taxon>Persicobacter</taxon>
    </lineage>
</organism>
<evidence type="ECO:0008006" key="4">
    <source>
        <dbReference type="Google" id="ProtNLM"/>
    </source>
</evidence>
<name>A0ABN6LBW8_9BACT</name>
<protein>
    <recommendedName>
        <fullName evidence="4">Yip1 domain-containing protein</fullName>
    </recommendedName>
</protein>
<gene>
    <name evidence="2" type="ORF">PEPS_11870</name>
</gene>
<keyword evidence="1" id="KW-1133">Transmembrane helix</keyword>
<keyword evidence="1" id="KW-0472">Membrane</keyword>
<feature type="transmembrane region" description="Helical" evidence="1">
    <location>
        <begin position="116"/>
        <end position="137"/>
    </location>
</feature>
<feature type="transmembrane region" description="Helical" evidence="1">
    <location>
        <begin position="157"/>
        <end position="179"/>
    </location>
</feature>
<dbReference type="Proteomes" id="UP001354989">
    <property type="component" value="Chromosome"/>
</dbReference>
<accession>A0ABN6LBW8</accession>
<dbReference type="EMBL" id="AP025292">
    <property type="protein sequence ID" value="BDC98906.1"/>
    <property type="molecule type" value="Genomic_DNA"/>
</dbReference>
<sequence>MVKMTDEELSEVIKNREKYAALYVEAAAQEIKDRKERPKPQIKEGEGIQVTNQTDGSKKIVLNEEQISKLIKDKKLQPVPSLYSKVSIALTSIFITPLLGIILFSSNLRRTGDTKGINLTWILVIGYIVISTLIGALMPESAAIDFKALQSADASALLPLLPIIVVNLVINIAFAFLIITYAWDKIIGKNRRYHKRQAIGTVIIYILILVVLSQFSGLF</sequence>
<feature type="transmembrane region" description="Helical" evidence="1">
    <location>
        <begin position="82"/>
        <end position="104"/>
    </location>
</feature>
<keyword evidence="3" id="KW-1185">Reference proteome</keyword>
<proteinExistence type="predicted"/>
<feature type="transmembrane region" description="Helical" evidence="1">
    <location>
        <begin position="199"/>
        <end position="218"/>
    </location>
</feature>
<evidence type="ECO:0000256" key="1">
    <source>
        <dbReference type="SAM" id="Phobius"/>
    </source>
</evidence>